<dbReference type="InterPro" id="IPR013815">
    <property type="entry name" value="ATP_grasp_subdomain_1"/>
</dbReference>
<feature type="binding site" evidence="7">
    <location>
        <position position="94"/>
    </location>
    <ligand>
        <name>ATP</name>
        <dbReference type="ChEBI" id="CHEBI:30616"/>
    </ligand>
</feature>
<dbReference type="NCBIfam" id="NF001913">
    <property type="entry name" value="PRK00696.1"/>
    <property type="match status" value="1"/>
</dbReference>
<feature type="domain" description="ATP-grasp" evidence="8">
    <location>
        <begin position="9"/>
        <end position="238"/>
    </location>
</feature>
<comment type="function">
    <text evidence="7">Succinyl-CoA synthetase functions in the citric acid cycle (TCA), coupling the hydrolysis of succinyl-CoA to the synthesis of either ATP or GTP and thus represents the only step of substrate-level phosphorylation in the TCA. The beta subunit provides nucleotide specificity of the enzyme and binds the substrate succinate, while the binding sites for coenzyme A and phosphate are found in the alpha subunit.</text>
</comment>
<dbReference type="SUPFAM" id="SSF52210">
    <property type="entry name" value="Succinyl-CoA synthetase domains"/>
    <property type="match status" value="1"/>
</dbReference>
<evidence type="ECO:0000256" key="3">
    <source>
        <dbReference type="ARBA" id="ARBA00022723"/>
    </source>
</evidence>
<reference evidence="9 10" key="1">
    <citation type="submission" date="2017-04" db="EMBL/GenBank/DDBJ databases">
        <title>Draft Aigarchaeota genome from a New Zealand hot spring.</title>
        <authorList>
            <person name="Reysenbach A.-L."/>
            <person name="Donaho J.A."/>
            <person name="Gerhart J."/>
            <person name="Kelley J.F."/>
            <person name="Kouba K."/>
            <person name="Podar M."/>
            <person name="Stott M."/>
        </authorList>
    </citation>
    <scope>NUCLEOTIDE SEQUENCE [LARGE SCALE GENOMIC DNA]</scope>
    <source>
        <strain evidence="9">NZ13_MG1</strain>
    </source>
</reference>
<dbReference type="InterPro" id="IPR017866">
    <property type="entry name" value="Succ-CoA_synthase_bsu_CS"/>
</dbReference>
<gene>
    <name evidence="7" type="primary">sucC</name>
    <name evidence="9" type="ORF">B9J98_00425</name>
</gene>
<feature type="binding site" evidence="7">
    <location>
        <position position="45"/>
    </location>
    <ligand>
        <name>ATP</name>
        <dbReference type="ChEBI" id="CHEBI:30616"/>
    </ligand>
</feature>
<dbReference type="InterPro" id="IPR011761">
    <property type="entry name" value="ATP-grasp"/>
</dbReference>
<dbReference type="GO" id="GO:0004775">
    <property type="term" value="F:succinate-CoA ligase (ADP-forming) activity"/>
    <property type="evidence" value="ECO:0007669"/>
    <property type="project" value="UniProtKB-UniRule"/>
</dbReference>
<evidence type="ECO:0000259" key="8">
    <source>
        <dbReference type="PROSITE" id="PS50975"/>
    </source>
</evidence>
<dbReference type="HAMAP" id="MF_00558">
    <property type="entry name" value="Succ_CoA_beta"/>
    <property type="match status" value="1"/>
</dbReference>
<dbReference type="Gene3D" id="3.40.50.261">
    <property type="entry name" value="Succinyl-CoA synthetase domains"/>
    <property type="match status" value="1"/>
</dbReference>
<evidence type="ECO:0000256" key="4">
    <source>
        <dbReference type="ARBA" id="ARBA00022741"/>
    </source>
</evidence>
<dbReference type="FunFam" id="3.30.470.20:FF:000002">
    <property type="entry name" value="Succinate--CoA ligase [ADP-forming] subunit beta"/>
    <property type="match status" value="1"/>
</dbReference>
<keyword evidence="3 7" id="KW-0479">Metal-binding</keyword>
<protein>
    <recommendedName>
        <fullName evidence="7">Succinate--CoA ligase [ADP-forming] subunit beta</fullName>
        <ecNumber evidence="7">6.2.1.5</ecNumber>
    </recommendedName>
    <alternativeName>
        <fullName evidence="7">Succinyl-CoA synthetase subunit beta</fullName>
        <shortName evidence="7">SCS-beta</shortName>
    </alternativeName>
</protein>
<dbReference type="PROSITE" id="PS50975">
    <property type="entry name" value="ATP_GRASP"/>
    <property type="match status" value="1"/>
</dbReference>
<dbReference type="AlphaFoldDB" id="A0A2R7YA00"/>
<dbReference type="GO" id="GO:0000287">
    <property type="term" value="F:magnesium ion binding"/>
    <property type="evidence" value="ECO:0007669"/>
    <property type="project" value="UniProtKB-UniRule"/>
</dbReference>
<dbReference type="NCBIfam" id="TIGR01016">
    <property type="entry name" value="sucCoAbeta"/>
    <property type="match status" value="1"/>
</dbReference>
<dbReference type="GO" id="GO:0006104">
    <property type="term" value="P:succinyl-CoA metabolic process"/>
    <property type="evidence" value="ECO:0007669"/>
    <property type="project" value="TreeGrafter"/>
</dbReference>
<feature type="binding site" evidence="7">
    <location>
        <begin position="312"/>
        <end position="314"/>
    </location>
    <ligand>
        <name>substrate</name>
        <note>ligand shared with subunit alpha</note>
    </ligand>
</feature>
<organism evidence="9 10">
    <name type="scientific">Candidatus Terraquivivens tikiterensis</name>
    <dbReference type="NCBI Taxonomy" id="1980982"/>
    <lineage>
        <taxon>Archaea</taxon>
        <taxon>Nitrososphaerota</taxon>
        <taxon>Candidatus Wolframiiraptoraceae</taxon>
        <taxon>Candidatus Terraquivivens</taxon>
    </lineage>
</organism>
<dbReference type="InterPro" id="IPR013650">
    <property type="entry name" value="ATP-grasp_succ-CoA_synth-type"/>
</dbReference>
<feature type="binding site" evidence="7">
    <location>
        <begin position="52"/>
        <end position="54"/>
    </location>
    <ligand>
        <name>ATP</name>
        <dbReference type="ChEBI" id="CHEBI:30616"/>
    </ligand>
</feature>
<comment type="caution">
    <text evidence="7">Lacks conserved residue(s) required for the propagation of feature annotation.</text>
</comment>
<dbReference type="GO" id="GO:0006099">
    <property type="term" value="P:tricarboxylic acid cycle"/>
    <property type="evidence" value="ECO:0007669"/>
    <property type="project" value="UniProtKB-UniRule"/>
</dbReference>
<dbReference type="InterPro" id="IPR005809">
    <property type="entry name" value="Succ_CoA_ligase-like_bsu"/>
</dbReference>
<comment type="subunit">
    <text evidence="7">Heterotetramer of two alpha and two beta subunits.</text>
</comment>
<feature type="binding site" evidence="7">
    <location>
        <position position="191"/>
    </location>
    <ligand>
        <name>Mg(2+)</name>
        <dbReference type="ChEBI" id="CHEBI:18420"/>
    </ligand>
</feature>
<evidence type="ECO:0000256" key="7">
    <source>
        <dbReference type="HAMAP-Rule" id="MF_00558"/>
    </source>
</evidence>
<feature type="binding site" evidence="7">
    <location>
        <position position="255"/>
    </location>
    <ligand>
        <name>substrate</name>
        <note>ligand shared with subunit alpha</note>
    </ligand>
</feature>
<keyword evidence="2 7" id="KW-0436">Ligase</keyword>
<dbReference type="Gene3D" id="3.30.470.20">
    <property type="entry name" value="ATP-grasp fold, B domain"/>
    <property type="match status" value="1"/>
</dbReference>
<keyword evidence="4 7" id="KW-0547">Nucleotide-binding</keyword>
<evidence type="ECO:0000256" key="5">
    <source>
        <dbReference type="ARBA" id="ARBA00022840"/>
    </source>
</evidence>
<accession>A0A2R7YA00</accession>
<dbReference type="SUPFAM" id="SSF56059">
    <property type="entry name" value="Glutathione synthetase ATP-binding domain-like"/>
    <property type="match status" value="1"/>
</dbReference>
<dbReference type="PROSITE" id="PS01217">
    <property type="entry name" value="SUCCINYL_COA_LIG_3"/>
    <property type="match status" value="1"/>
</dbReference>
<feature type="binding site" evidence="7">
    <location>
        <position position="205"/>
    </location>
    <ligand>
        <name>Mg(2+)</name>
        <dbReference type="ChEBI" id="CHEBI:18420"/>
    </ligand>
</feature>
<evidence type="ECO:0000256" key="1">
    <source>
        <dbReference type="ARBA" id="ARBA00022532"/>
    </source>
</evidence>
<dbReference type="PANTHER" id="PTHR11815:SF10">
    <property type="entry name" value="SUCCINATE--COA LIGASE [GDP-FORMING] SUBUNIT BETA, MITOCHONDRIAL"/>
    <property type="match status" value="1"/>
</dbReference>
<dbReference type="PIRSF" id="PIRSF001554">
    <property type="entry name" value="SucCS_beta"/>
    <property type="match status" value="1"/>
</dbReference>
<keyword evidence="1 7" id="KW-0816">Tricarboxylic acid cycle</keyword>
<dbReference type="InterPro" id="IPR005811">
    <property type="entry name" value="SUCC_ACL_C"/>
</dbReference>
<dbReference type="InterPro" id="IPR016102">
    <property type="entry name" value="Succinyl-CoA_synth-like"/>
</dbReference>
<dbReference type="Pfam" id="PF08442">
    <property type="entry name" value="ATP-grasp_2"/>
    <property type="match status" value="1"/>
</dbReference>
<feature type="binding site" evidence="7">
    <location>
        <position position="99"/>
    </location>
    <ligand>
        <name>ATP</name>
        <dbReference type="ChEBI" id="CHEBI:30616"/>
    </ligand>
</feature>
<comment type="pathway">
    <text evidence="7">Carbohydrate metabolism; tricarboxylic acid cycle; succinate from succinyl-CoA (ligase route): step 1/1.</text>
</comment>
<evidence type="ECO:0000313" key="10">
    <source>
        <dbReference type="Proteomes" id="UP000244066"/>
    </source>
</evidence>
<dbReference type="GO" id="GO:0005524">
    <property type="term" value="F:ATP binding"/>
    <property type="evidence" value="ECO:0007669"/>
    <property type="project" value="UniProtKB-UniRule"/>
</dbReference>
<dbReference type="UniPathway" id="UPA00223">
    <property type="reaction ID" value="UER00999"/>
</dbReference>
<comment type="catalytic activity">
    <reaction evidence="7">
        <text>GTP + succinate + CoA = succinyl-CoA + GDP + phosphate</text>
        <dbReference type="Rhea" id="RHEA:22120"/>
        <dbReference type="ChEBI" id="CHEBI:30031"/>
        <dbReference type="ChEBI" id="CHEBI:37565"/>
        <dbReference type="ChEBI" id="CHEBI:43474"/>
        <dbReference type="ChEBI" id="CHEBI:57287"/>
        <dbReference type="ChEBI" id="CHEBI:57292"/>
        <dbReference type="ChEBI" id="CHEBI:58189"/>
    </reaction>
</comment>
<dbReference type="GO" id="GO:0004776">
    <property type="term" value="F:succinate-CoA ligase (GDP-forming) activity"/>
    <property type="evidence" value="ECO:0007669"/>
    <property type="project" value="RHEA"/>
</dbReference>
<comment type="caution">
    <text evidence="9">The sequence shown here is derived from an EMBL/GenBank/DDBJ whole genome shotgun (WGS) entry which is preliminary data.</text>
</comment>
<comment type="similarity">
    <text evidence="7">Belongs to the succinate/malate CoA ligase beta subunit family.</text>
</comment>
<dbReference type="Gene3D" id="3.30.1490.20">
    <property type="entry name" value="ATP-grasp fold, A domain"/>
    <property type="match status" value="1"/>
</dbReference>
<keyword evidence="6 7" id="KW-0460">Magnesium</keyword>
<proteinExistence type="inferred from homology"/>
<sequence length="377" mass="40641">MKLYEYEAKQLLSSYGIPVPEFGLAKTPEEAREIASRLGGKVVLKAQVLVAGRGKAGGIKFAESPQEAYEVAKGLLGMEIKGEKVNSLLVSKAVDIQRELYLSIVVDRSVGAASILASPEGGIDIEELAAKYPEKIVKVYVDPLVGLKAHHVRRVVGSMALSEEQKKALHDITLNLYRMFVELDCELAEINPLAVDRDGNLVPVDAKVIIDDNALFRRKEFAERASAELSEFEAEAKKHGFSYVELDGDIGIIGNGAGLTMATMDVVKLYGGRPANFLDIGGGARADIVEKAASLLLMHPKVKVLFVNVLGGITRCDEVAKGLVNALTTYGKGKRLVVRLMGTNEDEGKRILNGAGISAFDSMEDAAKMAVELARVM</sequence>
<comment type="catalytic activity">
    <reaction evidence="7">
        <text>succinate + ATP + CoA = succinyl-CoA + ADP + phosphate</text>
        <dbReference type="Rhea" id="RHEA:17661"/>
        <dbReference type="ChEBI" id="CHEBI:30031"/>
        <dbReference type="ChEBI" id="CHEBI:30616"/>
        <dbReference type="ChEBI" id="CHEBI:43474"/>
        <dbReference type="ChEBI" id="CHEBI:57287"/>
        <dbReference type="ChEBI" id="CHEBI:57292"/>
        <dbReference type="ChEBI" id="CHEBI:456216"/>
        <dbReference type="EC" id="6.2.1.5"/>
    </reaction>
</comment>
<dbReference type="EC" id="6.2.1.5" evidence="7"/>
<dbReference type="FunFam" id="3.30.1490.20:FF:000014">
    <property type="entry name" value="Succinate--CoA ligase [ADP-forming] subunit beta"/>
    <property type="match status" value="1"/>
</dbReference>
<dbReference type="GO" id="GO:0042709">
    <property type="term" value="C:succinate-CoA ligase complex"/>
    <property type="evidence" value="ECO:0007669"/>
    <property type="project" value="TreeGrafter"/>
</dbReference>
<dbReference type="Pfam" id="PF00549">
    <property type="entry name" value="Ligase_CoA"/>
    <property type="match status" value="1"/>
</dbReference>
<name>A0A2R7YA00_9ARCH</name>
<evidence type="ECO:0000313" key="9">
    <source>
        <dbReference type="EMBL" id="PUA34345.1"/>
    </source>
</evidence>
<dbReference type="PANTHER" id="PTHR11815">
    <property type="entry name" value="SUCCINYL-COA SYNTHETASE BETA CHAIN"/>
    <property type="match status" value="1"/>
</dbReference>
<dbReference type="EMBL" id="NDWU01000001">
    <property type="protein sequence ID" value="PUA34345.1"/>
    <property type="molecule type" value="Genomic_DNA"/>
</dbReference>
<evidence type="ECO:0000256" key="2">
    <source>
        <dbReference type="ARBA" id="ARBA00022598"/>
    </source>
</evidence>
<comment type="cofactor">
    <cofactor evidence="7">
        <name>Mg(2+)</name>
        <dbReference type="ChEBI" id="CHEBI:18420"/>
    </cofactor>
    <text evidence="7">Binds 1 Mg(2+) ion per subunit.</text>
</comment>
<keyword evidence="5 7" id="KW-0067">ATP-binding</keyword>
<evidence type="ECO:0000256" key="6">
    <source>
        <dbReference type="ARBA" id="ARBA00022842"/>
    </source>
</evidence>
<dbReference type="FunFam" id="3.40.50.261:FF:000007">
    <property type="entry name" value="Succinate--CoA ligase [ADP-forming] subunit beta"/>
    <property type="match status" value="1"/>
</dbReference>
<dbReference type="Proteomes" id="UP000244066">
    <property type="component" value="Unassembled WGS sequence"/>
</dbReference>